<comment type="caution">
    <text evidence="2">The sequence shown here is derived from an EMBL/GenBank/DDBJ whole genome shotgun (WGS) entry which is preliminary data.</text>
</comment>
<sequence length="571" mass="61849">MPRAFDPGQRRDAFARYDGLAHARELAGQPLDPGFWSFMLGDVALAHIIGLGDDPRAVELLAMVRRVLAAAFSSDVAITTLTASLGPFHVSQGLRTLALAEWIATSEPQVLWFERALTAQARCFAVTTARKKPSLQFNVFPVIELACAARKFEQARAFLTRILPDKKFEPTRACTVAELTLALADGAPDPVGLAERFLRANLSTALEGGCYEHAAMCLHLASVAGLPGTARALLAGATKYVNYLAPAPARAPAKRAARAAPKHAPPPAPTHPRTPRVIASSEGYAQALAQALGQSTAPREPLWKQTADGWAVRAGGFELPADRAVLEARAPDLIELASGHMPLSAKQLPRLLRATLDGAGLSALARTDEPVALEVAFAHEVDNWWEGRRVQSPPRLARKAWADALAVHALTRLRALSFDATETDKDRLARGSRPYEPAPAWFWASRLAAQLEAVEVLASPHDLAVWLPVLDALPRLREVILHFHLEGAIAHLWFERRDGRLRGLLQSFKAPTSAPWDTLLEVALTRPFTERLDEINVAVEATVADEAAIRGVVGRHAAVGEVRLGATLREL</sequence>
<evidence type="ECO:0000313" key="3">
    <source>
        <dbReference type="Proteomes" id="UP001221686"/>
    </source>
</evidence>
<dbReference type="Proteomes" id="UP001221686">
    <property type="component" value="Unassembled WGS sequence"/>
</dbReference>
<reference evidence="2 3" key="1">
    <citation type="submission" date="2022-11" db="EMBL/GenBank/DDBJ databases">
        <title>Minimal conservation of predation-associated metabolite biosynthetic gene clusters underscores biosynthetic potential of Myxococcota including descriptions for ten novel species: Archangium lansinium sp. nov., Myxococcus landrumus sp. nov., Nannocystis bai.</title>
        <authorList>
            <person name="Ahearne A."/>
            <person name="Stevens C."/>
            <person name="Dowd S."/>
        </authorList>
    </citation>
    <scope>NUCLEOTIDE SEQUENCE [LARGE SCALE GENOMIC DNA]</scope>
    <source>
        <strain evidence="2 3">BB15-2</strain>
    </source>
</reference>
<dbReference type="EMBL" id="JAQNDL010000002">
    <property type="protein sequence ID" value="MDC0719100.1"/>
    <property type="molecule type" value="Genomic_DNA"/>
</dbReference>
<evidence type="ECO:0000313" key="2">
    <source>
        <dbReference type="EMBL" id="MDC0719100.1"/>
    </source>
</evidence>
<feature type="region of interest" description="Disordered" evidence="1">
    <location>
        <begin position="254"/>
        <end position="276"/>
    </location>
</feature>
<evidence type="ECO:0000256" key="1">
    <source>
        <dbReference type="SAM" id="MobiDB-lite"/>
    </source>
</evidence>
<dbReference type="RefSeq" id="WP_272087611.1">
    <property type="nucleotide sequence ID" value="NZ_JAQNDL010000002.1"/>
</dbReference>
<protein>
    <submittedName>
        <fullName evidence="2">Uncharacterized protein</fullName>
    </submittedName>
</protein>
<organism evidence="2 3">
    <name type="scientific">Nannocystis bainbridge</name>
    <dbReference type="NCBI Taxonomy" id="2995303"/>
    <lineage>
        <taxon>Bacteria</taxon>
        <taxon>Pseudomonadati</taxon>
        <taxon>Myxococcota</taxon>
        <taxon>Polyangia</taxon>
        <taxon>Nannocystales</taxon>
        <taxon>Nannocystaceae</taxon>
        <taxon>Nannocystis</taxon>
    </lineage>
</organism>
<gene>
    <name evidence="2" type="ORF">POL25_19500</name>
</gene>
<accession>A0ABT5DZT7</accession>
<keyword evidence="3" id="KW-1185">Reference proteome</keyword>
<name>A0ABT5DZT7_9BACT</name>
<feature type="compositionally biased region" description="Pro residues" evidence="1">
    <location>
        <begin position="263"/>
        <end position="272"/>
    </location>
</feature>
<proteinExistence type="predicted"/>